<dbReference type="VEuPathDB" id="VectorBase:ASIS016196"/>
<dbReference type="STRING" id="74873.A0A084W5U1"/>
<dbReference type="InterPro" id="IPR001932">
    <property type="entry name" value="PPM-type_phosphatase-like_dom"/>
</dbReference>
<feature type="domain" description="PPM-type phosphatase" evidence="5">
    <location>
        <begin position="65"/>
        <end position="468"/>
    </location>
</feature>
<reference evidence="7" key="2">
    <citation type="submission" date="2020-05" db="UniProtKB">
        <authorList>
            <consortium name="EnsemblMetazoa"/>
        </authorList>
    </citation>
    <scope>IDENTIFICATION</scope>
</reference>
<dbReference type="VEuPathDB" id="VectorBase:ASIC013573"/>
<keyword evidence="2 4" id="KW-0378">Hydrolase</keyword>
<dbReference type="OMA" id="GEQAMAP"/>
<comment type="similarity">
    <text evidence="4">Belongs to the PP2C family.</text>
</comment>
<evidence type="ECO:0000259" key="5">
    <source>
        <dbReference type="PROSITE" id="PS51746"/>
    </source>
</evidence>
<protein>
    <submittedName>
        <fullName evidence="6">AGAP008349-PA-like protein</fullName>
    </submittedName>
</protein>
<dbReference type="PROSITE" id="PS01032">
    <property type="entry name" value="PPM_1"/>
    <property type="match status" value="1"/>
</dbReference>
<dbReference type="InterPro" id="IPR015655">
    <property type="entry name" value="PP2C"/>
</dbReference>
<dbReference type="InterPro" id="IPR036457">
    <property type="entry name" value="PPM-type-like_dom_sf"/>
</dbReference>
<dbReference type="GO" id="GO:0046872">
    <property type="term" value="F:metal ion binding"/>
    <property type="evidence" value="ECO:0007669"/>
    <property type="project" value="UniProtKB-KW"/>
</dbReference>
<dbReference type="OrthoDB" id="420076at2759"/>
<dbReference type="GO" id="GO:0004741">
    <property type="term" value="F:[pyruvate dehydrogenase (acetyl-transferring)]-phosphatase activity"/>
    <property type="evidence" value="ECO:0007669"/>
    <property type="project" value="TreeGrafter"/>
</dbReference>
<evidence type="ECO:0000313" key="7">
    <source>
        <dbReference type="EnsemblMetazoa" id="ASIC013573-PA"/>
    </source>
</evidence>
<dbReference type="PROSITE" id="PS51746">
    <property type="entry name" value="PPM_2"/>
    <property type="match status" value="1"/>
</dbReference>
<keyword evidence="8" id="KW-1185">Reference proteome</keyword>
<dbReference type="PANTHER" id="PTHR13832:SF792">
    <property type="entry name" value="GM14286P"/>
    <property type="match status" value="1"/>
</dbReference>
<dbReference type="EMBL" id="KE525305">
    <property type="protein sequence ID" value="KFB45585.1"/>
    <property type="molecule type" value="Genomic_DNA"/>
</dbReference>
<gene>
    <name evidence="6" type="ORF">ZHAS_00013573</name>
</gene>
<dbReference type="SUPFAM" id="SSF81606">
    <property type="entry name" value="PP2C-like"/>
    <property type="match status" value="1"/>
</dbReference>
<name>A0A084W5U1_ANOSI</name>
<dbReference type="SMART" id="SM00332">
    <property type="entry name" value="PP2Cc"/>
    <property type="match status" value="1"/>
</dbReference>
<evidence type="ECO:0000313" key="6">
    <source>
        <dbReference type="EMBL" id="KFB45585.1"/>
    </source>
</evidence>
<dbReference type="Pfam" id="PF00481">
    <property type="entry name" value="PP2C"/>
    <property type="match status" value="1"/>
</dbReference>
<keyword evidence="3 4" id="KW-0904">Protein phosphatase</keyword>
<dbReference type="EnsemblMetazoa" id="ASIC013573-RA">
    <property type="protein sequence ID" value="ASIC013573-PA"/>
    <property type="gene ID" value="ASIC013573"/>
</dbReference>
<evidence type="ECO:0000256" key="4">
    <source>
        <dbReference type="RuleBase" id="RU003465"/>
    </source>
</evidence>
<evidence type="ECO:0000256" key="2">
    <source>
        <dbReference type="ARBA" id="ARBA00022801"/>
    </source>
</evidence>
<keyword evidence="1" id="KW-0479">Metal-binding</keyword>
<evidence type="ECO:0000313" key="8">
    <source>
        <dbReference type="Proteomes" id="UP000030765"/>
    </source>
</evidence>
<dbReference type="CDD" id="cd00143">
    <property type="entry name" value="PP2Cc"/>
    <property type="match status" value="1"/>
</dbReference>
<dbReference type="InterPro" id="IPR000222">
    <property type="entry name" value="PP2C_BS"/>
</dbReference>
<dbReference type="PANTHER" id="PTHR13832">
    <property type="entry name" value="PROTEIN PHOSPHATASE 2C"/>
    <property type="match status" value="1"/>
</dbReference>
<proteinExistence type="inferred from homology"/>
<organism evidence="6">
    <name type="scientific">Anopheles sinensis</name>
    <name type="common">Mosquito</name>
    <dbReference type="NCBI Taxonomy" id="74873"/>
    <lineage>
        <taxon>Eukaryota</taxon>
        <taxon>Metazoa</taxon>
        <taxon>Ecdysozoa</taxon>
        <taxon>Arthropoda</taxon>
        <taxon>Hexapoda</taxon>
        <taxon>Insecta</taxon>
        <taxon>Pterygota</taxon>
        <taxon>Neoptera</taxon>
        <taxon>Endopterygota</taxon>
        <taxon>Diptera</taxon>
        <taxon>Nematocera</taxon>
        <taxon>Culicoidea</taxon>
        <taxon>Culicidae</taxon>
        <taxon>Anophelinae</taxon>
        <taxon>Anopheles</taxon>
    </lineage>
</organism>
<reference evidence="6 8" key="1">
    <citation type="journal article" date="2014" name="BMC Genomics">
        <title>Genome sequence of Anopheles sinensis provides insight into genetics basis of mosquito competence for malaria parasites.</title>
        <authorList>
            <person name="Zhou D."/>
            <person name="Zhang D."/>
            <person name="Ding G."/>
            <person name="Shi L."/>
            <person name="Hou Q."/>
            <person name="Ye Y."/>
            <person name="Xu Y."/>
            <person name="Zhou H."/>
            <person name="Xiong C."/>
            <person name="Li S."/>
            <person name="Yu J."/>
            <person name="Hong S."/>
            <person name="Yu X."/>
            <person name="Zou P."/>
            <person name="Chen C."/>
            <person name="Chang X."/>
            <person name="Wang W."/>
            <person name="Lv Y."/>
            <person name="Sun Y."/>
            <person name="Ma L."/>
            <person name="Shen B."/>
            <person name="Zhu C."/>
        </authorList>
    </citation>
    <scope>NUCLEOTIDE SEQUENCE [LARGE SCALE GENOMIC DNA]</scope>
</reference>
<dbReference type="Proteomes" id="UP000030765">
    <property type="component" value="Unassembled WGS sequence"/>
</dbReference>
<dbReference type="GO" id="GO:0005739">
    <property type="term" value="C:mitochondrion"/>
    <property type="evidence" value="ECO:0007669"/>
    <property type="project" value="TreeGrafter"/>
</dbReference>
<sequence>MSSLSPKFLAFRNHLLTAVYSRNYHRAAALHRPSGPPKLSPYDVRTVNCILRANEHTQEFFTGSVKSYDSNQLASNSPIEDSRSEGSCVHTSGLLLGIFDGHGGPACSQVISKRLMRYIAASLVPPDDLRQHILNGAQSFSFLSCHNDKARHCVFRLEFVSEIKELYEKSFHQFATELTNTTLAGFQMHQTLENAFIRLDQDLSREAIEMPSLRTMSVAMSGAVALVAHIDGPHLHVASVGDCSAVLGTVTDTGQWVAKKLTNEHNSDNVGEVRRLLSEHPATERDTVIRGERLLGQLAPLRAMGDFRYKWSREQLEQLVVPQFGEQVIAPYYHTPPYLSACPEITHHILTPRDKFLIIASDGLWDTMSAMQTVHLVGEHMYGKAFLQPLTLPKNDVTLGEISQMLSTRKAGLQKKPLDRNASTHLIRNALGGTEYGVEHSKLSHMLSLPQDIVRLFRDDITITVVYFDSEYLRNCPT</sequence>
<dbReference type="EMBL" id="ATLV01020694">
    <property type="status" value="NOT_ANNOTATED_CDS"/>
    <property type="molecule type" value="Genomic_DNA"/>
</dbReference>
<dbReference type="AlphaFoldDB" id="A0A084W5U1"/>
<evidence type="ECO:0000256" key="3">
    <source>
        <dbReference type="ARBA" id="ARBA00022912"/>
    </source>
</evidence>
<evidence type="ECO:0000256" key="1">
    <source>
        <dbReference type="ARBA" id="ARBA00022723"/>
    </source>
</evidence>
<accession>A0A084W5U1</accession>
<dbReference type="Gene3D" id="3.60.40.10">
    <property type="entry name" value="PPM-type phosphatase domain"/>
    <property type="match status" value="1"/>
</dbReference>